<dbReference type="PRINTS" id="PR00131">
    <property type="entry name" value="GLHYDRLASE1"/>
</dbReference>
<dbReference type="InterPro" id="IPR018120">
    <property type="entry name" value="Glyco_hydro_1_AS"/>
</dbReference>
<evidence type="ECO:0000256" key="3">
    <source>
        <dbReference type="ARBA" id="ARBA00023295"/>
    </source>
</evidence>
<dbReference type="HOGENOM" id="CLU_001859_0_2_9"/>
<dbReference type="Gene3D" id="3.20.20.80">
    <property type="entry name" value="Glycosidases"/>
    <property type="match status" value="1"/>
</dbReference>
<proteinExistence type="inferred from homology"/>
<dbReference type="GO" id="GO:0005829">
    <property type="term" value="C:cytosol"/>
    <property type="evidence" value="ECO:0007669"/>
    <property type="project" value="TreeGrafter"/>
</dbReference>
<protein>
    <submittedName>
        <fullName evidence="7">Glycoside hydrolase</fullName>
    </submittedName>
</protein>
<dbReference type="RefSeq" id="WP_046325410.1">
    <property type="nucleotide sequence ID" value="NZ_JBHTMT010000004.1"/>
</dbReference>
<dbReference type="Proteomes" id="UP000033531">
    <property type="component" value="Unassembled WGS sequence"/>
</dbReference>
<sequence length="491" mass="56845">MNSKIFPENFLWGGAVAANQIEGAWHEDGKLPSVIDTVVGLHSRKPSIKWNKNKKIWELNLDPTKTYLTHEAIDFYHHFDEDLELMHELGLKAFRTSIAWSRIYPKGDEDKPNDKGLEFYDQLIDTIISKGMEPIITLSHYETPFNLVAKYGGWTNRKMIDFFIKYCQTVFQRYKGKVHYWMTFNEINNLMKYPYVAGGILPIPPRNLDDPLSDISLKDCFQASHNMFVANAGAIQILRKIDSKAKMGLMCSFSQLALYPNTPNPKNVFGAYLFTRKSFFFSDVMCRGHYPMYIIRYWKENNLAPEIEQGDLELIQNFTCDYIGFSYYKSSVFDVDKKMKVDTGGPIGIENPFLKLKAPQPWNWPIDPEGLRYVLNILTDRYELPLFIVENGLGMDEHPDKKGCIYDKERCDYLKMHIEQIAKAIQDGCNVIGYLWWGPIDIVSAGTGEMKKRYGFVYVDRNNDGSGTLRRIKKFSFSYYKQIIESNGTDL</sequence>
<evidence type="ECO:0000256" key="1">
    <source>
        <dbReference type="ARBA" id="ARBA00010838"/>
    </source>
</evidence>
<keyword evidence="3 6" id="KW-0326">Glycosidase</keyword>
<evidence type="ECO:0000256" key="6">
    <source>
        <dbReference type="RuleBase" id="RU004468"/>
    </source>
</evidence>
<dbReference type="PROSITE" id="PS00572">
    <property type="entry name" value="GLYCOSYL_HYDROL_F1_1"/>
    <property type="match status" value="1"/>
</dbReference>
<dbReference type="PANTHER" id="PTHR10353:SF122">
    <property type="entry name" value="6-PHOSPHO-BETA-GLUCOSIDASE ASCB-RELATED"/>
    <property type="match status" value="1"/>
</dbReference>
<feature type="active site" description="Nucleophile" evidence="4">
    <location>
        <position position="390"/>
    </location>
</feature>
<name>A0A0F4L9W5_9LACO</name>
<dbReference type="EMBL" id="JXLI01000013">
    <property type="protein sequence ID" value="KJY55627.1"/>
    <property type="molecule type" value="Genomic_DNA"/>
</dbReference>
<dbReference type="SUPFAM" id="SSF51445">
    <property type="entry name" value="(Trans)glycosidases"/>
    <property type="match status" value="1"/>
</dbReference>
<evidence type="ECO:0000256" key="5">
    <source>
        <dbReference type="RuleBase" id="RU003690"/>
    </source>
</evidence>
<comment type="similarity">
    <text evidence="1 5">Belongs to the glycosyl hydrolase 1 family.</text>
</comment>
<dbReference type="InterPro" id="IPR001360">
    <property type="entry name" value="Glyco_hydro_1"/>
</dbReference>
<evidence type="ECO:0000313" key="7">
    <source>
        <dbReference type="EMBL" id="KJY55627.1"/>
    </source>
</evidence>
<dbReference type="InterPro" id="IPR017853">
    <property type="entry name" value="GH"/>
</dbReference>
<dbReference type="InterPro" id="IPR033132">
    <property type="entry name" value="GH_1_N_CS"/>
</dbReference>
<evidence type="ECO:0000256" key="4">
    <source>
        <dbReference type="PROSITE-ProRule" id="PRU10055"/>
    </source>
</evidence>
<dbReference type="Pfam" id="PF00232">
    <property type="entry name" value="Glyco_hydro_1"/>
    <property type="match status" value="1"/>
</dbReference>
<gene>
    <name evidence="7" type="ORF">JF74_14760</name>
</gene>
<dbReference type="FunFam" id="3.20.20.80:FF:000004">
    <property type="entry name" value="Beta-glucosidase 6-phospho-beta-glucosidase"/>
    <property type="match status" value="1"/>
</dbReference>
<comment type="caution">
    <text evidence="7">The sequence shown here is derived from an EMBL/GenBank/DDBJ whole genome shotgun (WGS) entry which is preliminary data.</text>
</comment>
<dbReference type="PATRIC" id="fig|1218507.3.peg.1664"/>
<dbReference type="AlphaFoldDB" id="A0A0F4L9W5"/>
<evidence type="ECO:0000313" key="8">
    <source>
        <dbReference type="Proteomes" id="UP000033531"/>
    </source>
</evidence>
<accession>A0A0F4L9W5</accession>
<keyword evidence="2 6" id="KW-0378">Hydrolase</keyword>
<dbReference type="PROSITE" id="PS00653">
    <property type="entry name" value="GLYCOSYL_HYDROL_F1_2"/>
    <property type="match status" value="1"/>
</dbReference>
<dbReference type="STRING" id="1218507.JF74_14760"/>
<dbReference type="GO" id="GO:0008422">
    <property type="term" value="F:beta-glucosidase activity"/>
    <property type="evidence" value="ECO:0007669"/>
    <property type="project" value="TreeGrafter"/>
</dbReference>
<organism evidence="7 8">
    <name type="scientific">Lactobacillus melliventris</name>
    <dbReference type="NCBI Taxonomy" id="1218507"/>
    <lineage>
        <taxon>Bacteria</taxon>
        <taxon>Bacillati</taxon>
        <taxon>Bacillota</taxon>
        <taxon>Bacilli</taxon>
        <taxon>Lactobacillales</taxon>
        <taxon>Lactobacillaceae</taxon>
        <taxon>Lactobacillus</taxon>
    </lineage>
</organism>
<dbReference type="PANTHER" id="PTHR10353">
    <property type="entry name" value="GLYCOSYL HYDROLASE"/>
    <property type="match status" value="1"/>
</dbReference>
<dbReference type="OrthoDB" id="1637462at2"/>
<reference evidence="7 8" key="1">
    <citation type="submission" date="2015-01" db="EMBL/GenBank/DDBJ databases">
        <title>Comparative genomics of the lactic acid bacteria isolated from the honey bee gut.</title>
        <authorList>
            <person name="Ellegaard K.M."/>
            <person name="Tamarit D."/>
            <person name="Javelind E."/>
            <person name="Olofsson T."/>
            <person name="Andersson S.G."/>
            <person name="Vasquez A."/>
        </authorList>
    </citation>
    <scope>NUCLEOTIDE SEQUENCE [LARGE SCALE GENOMIC DNA]</scope>
    <source>
        <strain evidence="7 8">Hma8</strain>
    </source>
</reference>
<evidence type="ECO:0000256" key="2">
    <source>
        <dbReference type="ARBA" id="ARBA00022801"/>
    </source>
</evidence>
<dbReference type="GO" id="GO:0016052">
    <property type="term" value="P:carbohydrate catabolic process"/>
    <property type="evidence" value="ECO:0007669"/>
    <property type="project" value="TreeGrafter"/>
</dbReference>